<sequence length="715" mass="83280">MEIAEAYEVLSDPIRKERYDKFGTFDDVKGFEDNAQRARSFYGSGGGFGGFGGFGFDESVFEYKYRMSYQQYQFKILEQSNTKPYIVYIYSNYCQMCYRFHPQWKRVIADLEPLGYGIATVNGNREQNLMEKMRISHVPALVAIVKGRIIPMRVDRSFSDRTIVTFAQKVIPSYFMTKINSALMLSRFVEQWKNSNKISVVIFGAAANPRIRYLLAAMKYSQFARFAYVSLSKDAVDRLSISEAKKLTMEAIDEFIKKNKVLTLPRISSQAMLDEICPVSSRSPRHLSVILPVTSHGSETEHVDAFRRYVKDTQTMWKGKKVNFAYMYVDKQKDWMRPFAEKRKEKLKNEGRDLLKARFTWLEGAWTGHKETDDLIMNVVEQRKRLDETCTVGNVNDEYGFSIFTRCSRAFWRMWEVVWFHLFNEETYMFLSAVGSLFMIMSIGWLCSYFNEKPSDFKKRKPKANDVADLTGDPTTTNEWHPDDPNTKKKESESSKQQSAGKSKLAAVMKPLIHELRAETYFGMIRLLKPGCRSMILLVDEENKDALLNKFSQYVYPLRNNKTFSFGFLVVPKNLNWFRKLLEHTLPTDGKPTPEPNVSQSMYKRLKLINHHHTIGTVLTLCGWKLYFSIYHPKHVELSRRNFIDTDEDLSSDDEASYRSDEFASMGEKKKLHRSSSQRGINVDNVLDGFPNWLDRLLEGSIRRYYIPEWPDNLK</sequence>
<protein>
    <recommendedName>
        <fullName evidence="9">Thioredoxin domain-containing protein</fullName>
    </recommendedName>
</protein>
<accession>G0NR00</accession>
<evidence type="ECO:0000256" key="4">
    <source>
        <dbReference type="ARBA" id="ARBA00022824"/>
    </source>
</evidence>
<feature type="compositionally biased region" description="Basic and acidic residues" evidence="7">
    <location>
        <begin position="480"/>
        <end position="494"/>
    </location>
</feature>
<evidence type="ECO:0000259" key="9">
    <source>
        <dbReference type="Pfam" id="PF00085"/>
    </source>
</evidence>
<evidence type="ECO:0000256" key="2">
    <source>
        <dbReference type="ARBA" id="ARBA00022692"/>
    </source>
</evidence>
<dbReference type="EMBL" id="GL379929">
    <property type="protein sequence ID" value="EGT35956.1"/>
    <property type="molecule type" value="Genomic_DNA"/>
</dbReference>
<organism evidence="11">
    <name type="scientific">Caenorhabditis brenneri</name>
    <name type="common">Nematode worm</name>
    <dbReference type="NCBI Taxonomy" id="135651"/>
    <lineage>
        <taxon>Eukaryota</taxon>
        <taxon>Metazoa</taxon>
        <taxon>Ecdysozoa</taxon>
        <taxon>Nematoda</taxon>
        <taxon>Chromadorea</taxon>
        <taxon>Rhabditida</taxon>
        <taxon>Rhabditina</taxon>
        <taxon>Rhabditomorpha</taxon>
        <taxon>Rhabditoidea</taxon>
        <taxon>Rhabditidae</taxon>
        <taxon>Peloderinae</taxon>
        <taxon>Caenorhabditis</taxon>
    </lineage>
</organism>
<keyword evidence="3" id="KW-0732">Signal</keyword>
<reference evidence="11" key="1">
    <citation type="submission" date="2011-07" db="EMBL/GenBank/DDBJ databases">
        <authorList>
            <consortium name="Caenorhabditis brenneri Sequencing and Analysis Consortium"/>
            <person name="Wilson R.K."/>
        </authorList>
    </citation>
    <scope>NUCLEOTIDE SEQUENCE [LARGE SCALE GENOMIC DNA]</scope>
    <source>
        <strain evidence="11">PB2801</strain>
    </source>
</reference>
<dbReference type="Gene3D" id="3.40.30.10">
    <property type="entry name" value="Glutaredoxin"/>
    <property type="match status" value="1"/>
</dbReference>
<dbReference type="AlphaFoldDB" id="G0NR00"/>
<proteinExistence type="predicted"/>
<comment type="subcellular location">
    <subcellularLocation>
        <location evidence="1">Endoplasmic reticulum membrane</location>
        <topology evidence="1">Single-pass membrane protein</topology>
    </subcellularLocation>
</comment>
<evidence type="ECO:0000256" key="3">
    <source>
        <dbReference type="ARBA" id="ARBA00022729"/>
    </source>
</evidence>
<evidence type="ECO:0000256" key="7">
    <source>
        <dbReference type="SAM" id="MobiDB-lite"/>
    </source>
</evidence>
<dbReference type="OrthoDB" id="10065037at2759"/>
<dbReference type="PANTHER" id="PTHR44303">
    <property type="entry name" value="DNAJ HOMOLOG SUBFAMILY C MEMBER 16"/>
    <property type="match status" value="1"/>
</dbReference>
<dbReference type="InParanoid" id="G0NR00"/>
<dbReference type="InterPro" id="IPR036249">
    <property type="entry name" value="Thioredoxin-like_sf"/>
</dbReference>
<keyword evidence="5 8" id="KW-1133">Transmembrane helix</keyword>
<evidence type="ECO:0000256" key="1">
    <source>
        <dbReference type="ARBA" id="ARBA00004389"/>
    </source>
</evidence>
<dbReference type="eggNOG" id="KOG0714">
    <property type="taxonomic scope" value="Eukaryota"/>
</dbReference>
<gene>
    <name evidence="10" type="ORF">CAEBREN_00325</name>
</gene>
<dbReference type="STRING" id="135651.G0NR00"/>
<evidence type="ECO:0000256" key="5">
    <source>
        <dbReference type="ARBA" id="ARBA00022989"/>
    </source>
</evidence>
<name>G0NR00_CAEBE</name>
<feature type="domain" description="Thioredoxin" evidence="9">
    <location>
        <begin position="73"/>
        <end position="151"/>
    </location>
</feature>
<keyword evidence="6 8" id="KW-0472">Membrane</keyword>
<dbReference type="InterPro" id="IPR013766">
    <property type="entry name" value="Thioredoxin_domain"/>
</dbReference>
<evidence type="ECO:0000313" key="11">
    <source>
        <dbReference type="Proteomes" id="UP000008068"/>
    </source>
</evidence>
<dbReference type="OMA" id="QPEFAST"/>
<dbReference type="Pfam" id="PF00085">
    <property type="entry name" value="Thioredoxin"/>
    <property type="match status" value="1"/>
</dbReference>
<dbReference type="InterPro" id="IPR043361">
    <property type="entry name" value="DNAJC16_TRX"/>
</dbReference>
<evidence type="ECO:0000256" key="8">
    <source>
        <dbReference type="SAM" id="Phobius"/>
    </source>
</evidence>
<keyword evidence="11" id="KW-1185">Reference proteome</keyword>
<dbReference type="InterPro" id="IPR052448">
    <property type="entry name" value="DnaJ_C16_autophagy_reg"/>
</dbReference>
<dbReference type="PANTHER" id="PTHR44303:SF2">
    <property type="entry name" value="DNAJ HOMOLOG SUBFAMILY C MEMBER 16"/>
    <property type="match status" value="1"/>
</dbReference>
<feature type="transmembrane region" description="Helical" evidence="8">
    <location>
        <begin position="428"/>
        <end position="451"/>
    </location>
</feature>
<dbReference type="HOGENOM" id="CLU_020140_0_0_1"/>
<dbReference type="InterPro" id="IPR036869">
    <property type="entry name" value="J_dom_sf"/>
</dbReference>
<dbReference type="SUPFAM" id="SSF52833">
    <property type="entry name" value="Thioredoxin-like"/>
    <property type="match status" value="1"/>
</dbReference>
<evidence type="ECO:0000256" key="6">
    <source>
        <dbReference type="ARBA" id="ARBA00023136"/>
    </source>
</evidence>
<dbReference type="SUPFAM" id="SSF46565">
    <property type="entry name" value="Chaperone J-domain"/>
    <property type="match status" value="1"/>
</dbReference>
<evidence type="ECO:0000313" key="10">
    <source>
        <dbReference type="EMBL" id="EGT35956.1"/>
    </source>
</evidence>
<keyword evidence="4" id="KW-0256">Endoplasmic reticulum</keyword>
<keyword evidence="2 8" id="KW-0812">Transmembrane</keyword>
<dbReference type="Proteomes" id="UP000008068">
    <property type="component" value="Unassembled WGS sequence"/>
</dbReference>
<dbReference type="CDD" id="cd02963">
    <property type="entry name" value="TRX_DnaJ"/>
    <property type="match status" value="1"/>
</dbReference>
<feature type="region of interest" description="Disordered" evidence="7">
    <location>
        <begin position="457"/>
        <end position="503"/>
    </location>
</feature>
<dbReference type="GO" id="GO:0005789">
    <property type="term" value="C:endoplasmic reticulum membrane"/>
    <property type="evidence" value="ECO:0007669"/>
    <property type="project" value="UniProtKB-SubCell"/>
</dbReference>